<evidence type="ECO:0000256" key="1">
    <source>
        <dbReference type="SAM" id="MobiDB-lite"/>
    </source>
</evidence>
<reference evidence="4" key="1">
    <citation type="submission" date="2016-06" db="UniProtKB">
        <authorList>
            <consortium name="WormBaseParasite"/>
        </authorList>
    </citation>
    <scope>IDENTIFICATION</scope>
</reference>
<feature type="compositionally biased region" description="Polar residues" evidence="1">
    <location>
        <begin position="33"/>
        <end position="53"/>
    </location>
</feature>
<dbReference type="AlphaFoldDB" id="A0A183AUL9"/>
<evidence type="ECO:0000313" key="2">
    <source>
        <dbReference type="EMBL" id="VDP87408.1"/>
    </source>
</evidence>
<feature type="region of interest" description="Disordered" evidence="1">
    <location>
        <begin position="90"/>
        <end position="134"/>
    </location>
</feature>
<reference evidence="2 3" key="2">
    <citation type="submission" date="2018-11" db="EMBL/GenBank/DDBJ databases">
        <authorList>
            <consortium name="Pathogen Informatics"/>
        </authorList>
    </citation>
    <scope>NUCLEOTIDE SEQUENCE [LARGE SCALE GENOMIC DNA]</scope>
    <source>
        <strain evidence="2 3">Egypt</strain>
    </source>
</reference>
<dbReference type="OrthoDB" id="6247914at2759"/>
<organism evidence="4">
    <name type="scientific">Echinostoma caproni</name>
    <dbReference type="NCBI Taxonomy" id="27848"/>
    <lineage>
        <taxon>Eukaryota</taxon>
        <taxon>Metazoa</taxon>
        <taxon>Spiralia</taxon>
        <taxon>Lophotrochozoa</taxon>
        <taxon>Platyhelminthes</taxon>
        <taxon>Trematoda</taxon>
        <taxon>Digenea</taxon>
        <taxon>Plagiorchiida</taxon>
        <taxon>Echinostomata</taxon>
        <taxon>Echinostomatoidea</taxon>
        <taxon>Echinostomatidae</taxon>
        <taxon>Echinostoma</taxon>
    </lineage>
</organism>
<evidence type="ECO:0000313" key="4">
    <source>
        <dbReference type="WBParaSite" id="ECPE_0001068601-mRNA-1"/>
    </source>
</evidence>
<dbReference type="Proteomes" id="UP000272942">
    <property type="component" value="Unassembled WGS sequence"/>
</dbReference>
<feature type="compositionally biased region" description="Polar residues" evidence="1">
    <location>
        <begin position="97"/>
        <end position="110"/>
    </location>
</feature>
<gene>
    <name evidence="2" type="ORF">ECPE_LOCUS10654</name>
</gene>
<dbReference type="EMBL" id="UZAN01049448">
    <property type="protein sequence ID" value="VDP87408.1"/>
    <property type="molecule type" value="Genomic_DNA"/>
</dbReference>
<feature type="compositionally biased region" description="Pro residues" evidence="1">
    <location>
        <begin position="18"/>
        <end position="27"/>
    </location>
</feature>
<name>A0A183AUL9_9TREM</name>
<keyword evidence="3" id="KW-1185">Reference proteome</keyword>
<accession>A0A183AUL9</accession>
<feature type="region of interest" description="Disordered" evidence="1">
    <location>
        <begin position="1"/>
        <end position="76"/>
    </location>
</feature>
<evidence type="ECO:0000313" key="3">
    <source>
        <dbReference type="Proteomes" id="UP000272942"/>
    </source>
</evidence>
<sequence>MESLPQYMERLKAVRPPFASPPYPPPSHHADIKSTQSTAKATTRPLSDLSNHAKSAPTVHKHTPNIPADSAFARRKAYDARRNLARLSHHTPHRNSTHNTTLIRPNTTGTPLLATPANRMNSTTTVPRRDPRDVRPGLSVVVQRERTAAVWNRARNDARRALVDSRRGL</sequence>
<proteinExistence type="predicted"/>
<protein>
    <submittedName>
        <fullName evidence="2 4">Uncharacterized protein</fullName>
    </submittedName>
</protein>
<dbReference type="WBParaSite" id="ECPE_0001068601-mRNA-1">
    <property type="protein sequence ID" value="ECPE_0001068601-mRNA-1"/>
    <property type="gene ID" value="ECPE_0001068601"/>
</dbReference>